<keyword evidence="1" id="KW-0677">Repeat</keyword>
<dbReference type="STRING" id="1706337.A0A341B0E8"/>
<dbReference type="SUPFAM" id="SSF50978">
    <property type="entry name" value="WD40 repeat-like"/>
    <property type="match status" value="2"/>
</dbReference>
<feature type="compositionally biased region" description="Basic and acidic residues" evidence="3">
    <location>
        <begin position="740"/>
        <end position="772"/>
    </location>
</feature>
<feature type="repeat" description="WD" evidence="2">
    <location>
        <begin position="496"/>
        <end position="537"/>
    </location>
</feature>
<feature type="repeat" description="WD" evidence="2">
    <location>
        <begin position="862"/>
        <end position="893"/>
    </location>
</feature>
<accession>A0A341B0E8</accession>
<protein>
    <submittedName>
        <fullName evidence="5">WD repeat-containing protein 64</fullName>
    </submittedName>
</protein>
<feature type="region of interest" description="Disordered" evidence="3">
    <location>
        <begin position="723"/>
        <end position="782"/>
    </location>
</feature>
<dbReference type="InterPro" id="IPR036322">
    <property type="entry name" value="WD40_repeat_dom_sf"/>
</dbReference>
<organism evidence="4 5">
    <name type="scientific">Neophocaena asiaeorientalis asiaeorientalis</name>
    <name type="common">Yangtze finless porpoise</name>
    <name type="synonym">Neophocaena phocaenoides subsp. asiaeorientalis</name>
    <dbReference type="NCBI Taxonomy" id="1706337"/>
    <lineage>
        <taxon>Eukaryota</taxon>
        <taxon>Metazoa</taxon>
        <taxon>Chordata</taxon>
        <taxon>Craniata</taxon>
        <taxon>Vertebrata</taxon>
        <taxon>Euteleostomi</taxon>
        <taxon>Mammalia</taxon>
        <taxon>Eutheria</taxon>
        <taxon>Laurasiatheria</taxon>
        <taxon>Artiodactyla</taxon>
        <taxon>Whippomorpha</taxon>
        <taxon>Cetacea</taxon>
        <taxon>Odontoceti</taxon>
        <taxon>Phocoenidae</taxon>
        <taxon>Neophocaena</taxon>
    </lineage>
</organism>
<feature type="repeat" description="WD" evidence="2">
    <location>
        <begin position="362"/>
        <end position="403"/>
    </location>
</feature>
<dbReference type="AlphaFoldDB" id="A0A341B0E8"/>
<name>A0A341B0E8_NEOAA</name>
<dbReference type="InterPro" id="IPR015943">
    <property type="entry name" value="WD40/YVTN_repeat-like_dom_sf"/>
</dbReference>
<dbReference type="InParanoid" id="A0A341B0E8"/>
<sequence>MDVREEKHFNLALQVSNFRTALRGFEKLVECVAAQKRDERAGFFIQKEDAIDYDKFYATVQELFGPEVKNQDAKCFYRKLCNNPDASIDWCEIFGYFSSEEDSLTSQMDEENLVFLVSRKQRVVISGSRRRDVIKCIVKIPQLDLLITASQKGLITVFNSQDTSWITGCDYLSQLKRIVATTERTIIVWDYKAQGSSQENYFVIKPMDHCLLCVCVVSLPDQLCQDDILLGDDGGFVSKFTVNSDDFGLKQAKSKKKLQYQVLDSKNFKSVKRKLHNDWVMKIRYISALNCFGSCSADSVHSLVLESLKRLEDNLPVREFSMPRGANTFCYSIKANVIVTGGDDKVLRLWHPNISTKPVGKLVGHMFSITEIVTNETDQHVISLSSAKVFRVWDIQTLSLLQVFHDSQGGPGDMQIYSMVFDSNHGMLVTGSSVMDMYPLTRMIQDAKQVPHTHEREINVMLYNKYSHQVLTICSESVIKVWELETGLQMYQILDPHGFNVELTSAAIDESGFLFATGAYNGTVKIWDFGSGQEMKVLPEGKDWKEEEHWLQRLIFLKAQEKHQYLILALEHNGKIKMIQGKEDDIYLAVIWELPDVVPVLQNGNRIVHLRMSAKDRSMAIPFPDVELIVEKNFSQYVDNPAISMEMNCIDLLQVEGYNLIAAGTLNGVIILWNFVTSTVKEVYRPEDCFTVDPDLDPKRFRINDILFLFRNPECARRSSQDSICSSSQCDSSKGPQSSKESKQSIHDSEVKGEQKDVTVGERQPVDKKHLESTNLTDTQPPILVTAHEDGHLRLWTLEGRLLKDILPFTKHAAISLTSLYTDSCTKILLTGNVEGHVILCSISSFLDPPHDEKKVKQLLSWRAHSLEITQITYVEDKQVVLTASIDGSVRIWHALNGHYCGYFGQRRIFEISQTSDFILPCDVNEYPIEIKEESKFTEKKQKYEYPLVFDQQRWKKMSSMSLLFKRTPPKAFEVEHDFKFFKSLSSPKIRRYALEGFMTENREAGIVFGSLPIYRVPSPTSLRFLPLIGSEAQRDFSDGIPGKKKGSHVQHERVQQRRSLKGNFVPQINLTSSFFPAIPK</sequence>
<evidence type="ECO:0000256" key="3">
    <source>
        <dbReference type="SAM" id="MobiDB-lite"/>
    </source>
</evidence>
<dbReference type="Pfam" id="PF00400">
    <property type="entry name" value="WD40"/>
    <property type="match status" value="2"/>
</dbReference>
<keyword evidence="2" id="KW-0853">WD repeat</keyword>
<dbReference type="PANTHER" id="PTHR44324:SF2">
    <property type="entry name" value="WD REPEAT-CONTAINING PROTEIN 64"/>
    <property type="match status" value="1"/>
</dbReference>
<dbReference type="InterPro" id="IPR001680">
    <property type="entry name" value="WD40_rpt"/>
</dbReference>
<dbReference type="CTD" id="128025"/>
<dbReference type="RefSeq" id="XP_024596251.1">
    <property type="nucleotide sequence ID" value="XM_024740483.1"/>
</dbReference>
<dbReference type="FunCoup" id="A0A341B0E8">
    <property type="interactions" value="21"/>
</dbReference>
<dbReference type="Gene3D" id="2.130.10.10">
    <property type="entry name" value="YVTN repeat-like/Quinoprotein amine dehydrogenase"/>
    <property type="match status" value="3"/>
</dbReference>
<proteinExistence type="predicted"/>
<evidence type="ECO:0000256" key="2">
    <source>
        <dbReference type="PROSITE-ProRule" id="PRU00221"/>
    </source>
</evidence>
<dbReference type="InterPro" id="IPR051242">
    <property type="entry name" value="WD-EF-hand_domain"/>
</dbReference>
<evidence type="ECO:0000256" key="1">
    <source>
        <dbReference type="ARBA" id="ARBA00022737"/>
    </source>
</evidence>
<dbReference type="GeneID" id="112396685"/>
<evidence type="ECO:0000313" key="5">
    <source>
        <dbReference type="RefSeq" id="XP_024596251.1"/>
    </source>
</evidence>
<dbReference type="PANTHER" id="PTHR44324">
    <property type="entry name" value="WD40 REPEAT DOMAIN 95"/>
    <property type="match status" value="1"/>
</dbReference>
<dbReference type="SMART" id="SM00320">
    <property type="entry name" value="WD40"/>
    <property type="match status" value="9"/>
</dbReference>
<dbReference type="Proteomes" id="UP000252040">
    <property type="component" value="Unplaced"/>
</dbReference>
<gene>
    <name evidence="5" type="primary">WDR64</name>
</gene>
<keyword evidence="4" id="KW-1185">Reference proteome</keyword>
<dbReference type="PROSITE" id="PS50294">
    <property type="entry name" value="WD_REPEATS_REGION"/>
    <property type="match status" value="1"/>
</dbReference>
<dbReference type="KEGG" id="nasi:112396685"/>
<reference evidence="5" key="1">
    <citation type="submission" date="2025-08" db="UniProtKB">
        <authorList>
            <consortium name="RefSeq"/>
        </authorList>
    </citation>
    <scope>IDENTIFICATION</scope>
    <source>
        <tissue evidence="5">Meat</tissue>
    </source>
</reference>
<feature type="compositionally biased region" description="Low complexity" evidence="3">
    <location>
        <begin position="723"/>
        <end position="739"/>
    </location>
</feature>
<evidence type="ECO:0000313" key="4">
    <source>
        <dbReference type="Proteomes" id="UP000252040"/>
    </source>
</evidence>
<dbReference type="PROSITE" id="PS50082">
    <property type="entry name" value="WD_REPEATS_2"/>
    <property type="match status" value="3"/>
</dbReference>